<reference evidence="1" key="1">
    <citation type="submission" date="2018-05" db="EMBL/GenBank/DDBJ databases">
        <authorList>
            <person name="Lanie J.A."/>
            <person name="Ng W.-L."/>
            <person name="Kazmierczak K.M."/>
            <person name="Andrzejewski T.M."/>
            <person name="Davidsen T.M."/>
            <person name="Wayne K.J."/>
            <person name="Tettelin H."/>
            <person name="Glass J.I."/>
            <person name="Rusch D."/>
            <person name="Podicherti R."/>
            <person name="Tsui H.-C.T."/>
            <person name="Winkler M.E."/>
        </authorList>
    </citation>
    <scope>NUCLEOTIDE SEQUENCE</scope>
</reference>
<sequence length="450" mass="50038">KIWQTSIPSSEKVTGKWWEIFNDDDLESFILDFQKNSPDLQSIIDNKNMAYQSSKINGAGIFPSLNGSISADTSVQNLSGFGAIGSYLGSQSGEDDSSSQNSESSNEVISFGNTTARLGLSLQWELDIWGRLLNGRKAAQKNYEAISYDLSYIGFSTIIRATQSYFQAVEAYGQMMISQESYDSFLEIRDLVKDRYERGLKSSLDYRLAETSVSTSKVLIESRTLQLKSLNRRLEILSGKYPKGDLITGKTLPVSLPNIESVIPADLLTRRPDIRSLFLKTESEGLLLAQAKRNLLPGISLNGSVGTSAQKLEDIFNDDYGIWNMGYSLTAPIFNAGRLKAAANLQESAQNKSKKDLLKGLLNAFSEVEQLLELDKSLLIQQGAINDAVQHSLDAYNLSKERYDKGVTTLESVLNTQRQYNNIRSQYLTLSRQRIENRLSLILALGGDTH</sequence>
<dbReference type="PANTHER" id="PTHR30203">
    <property type="entry name" value="OUTER MEMBRANE CATION EFFLUX PROTEIN"/>
    <property type="match status" value="1"/>
</dbReference>
<organism evidence="1">
    <name type="scientific">marine metagenome</name>
    <dbReference type="NCBI Taxonomy" id="408172"/>
    <lineage>
        <taxon>unclassified sequences</taxon>
        <taxon>metagenomes</taxon>
        <taxon>ecological metagenomes</taxon>
    </lineage>
</organism>
<dbReference type="SUPFAM" id="SSF56954">
    <property type="entry name" value="Outer membrane efflux proteins (OEP)"/>
    <property type="match status" value="1"/>
</dbReference>
<feature type="non-terminal residue" evidence="1">
    <location>
        <position position="1"/>
    </location>
</feature>
<dbReference type="PANTHER" id="PTHR30203:SF30">
    <property type="entry name" value="OUTER MEMBRANE PROTEIN-RELATED"/>
    <property type="match status" value="1"/>
</dbReference>
<dbReference type="NCBIfam" id="TIGR01845">
    <property type="entry name" value="outer_NodT"/>
    <property type="match status" value="1"/>
</dbReference>
<gene>
    <name evidence="1" type="ORF">METZ01_LOCUS206477</name>
</gene>
<dbReference type="InterPro" id="IPR010131">
    <property type="entry name" value="MdtP/NodT-like"/>
</dbReference>
<dbReference type="Gene3D" id="2.20.200.10">
    <property type="entry name" value="Outer membrane efflux proteins (OEP)"/>
    <property type="match status" value="1"/>
</dbReference>
<dbReference type="GO" id="GO:0016020">
    <property type="term" value="C:membrane"/>
    <property type="evidence" value="ECO:0007669"/>
    <property type="project" value="InterPro"/>
</dbReference>
<name>A0A382EUI8_9ZZZZ</name>
<dbReference type="Gene3D" id="1.20.1600.10">
    <property type="entry name" value="Outer membrane efflux proteins (OEP)"/>
    <property type="match status" value="1"/>
</dbReference>
<dbReference type="InterPro" id="IPR003423">
    <property type="entry name" value="OMP_efflux"/>
</dbReference>
<protein>
    <recommendedName>
        <fullName evidence="2">Transporter</fullName>
    </recommendedName>
</protein>
<dbReference type="AlphaFoldDB" id="A0A382EUI8"/>
<dbReference type="GO" id="GO:0015562">
    <property type="term" value="F:efflux transmembrane transporter activity"/>
    <property type="evidence" value="ECO:0007669"/>
    <property type="project" value="InterPro"/>
</dbReference>
<accession>A0A382EUI8</accession>
<dbReference type="Pfam" id="PF02321">
    <property type="entry name" value="OEP"/>
    <property type="match status" value="2"/>
</dbReference>
<evidence type="ECO:0008006" key="2">
    <source>
        <dbReference type="Google" id="ProtNLM"/>
    </source>
</evidence>
<proteinExistence type="predicted"/>
<dbReference type="EMBL" id="UINC01046074">
    <property type="protein sequence ID" value="SVB53623.1"/>
    <property type="molecule type" value="Genomic_DNA"/>
</dbReference>
<evidence type="ECO:0000313" key="1">
    <source>
        <dbReference type="EMBL" id="SVB53623.1"/>
    </source>
</evidence>